<dbReference type="PANTHER" id="PTHR17469">
    <property type="entry name" value="SPERM SPECIFIC ANTIGEN 2-RELATED"/>
    <property type="match status" value="1"/>
</dbReference>
<evidence type="ECO:0000256" key="1">
    <source>
        <dbReference type="SAM" id="MobiDB-lite"/>
    </source>
</evidence>
<protein>
    <submittedName>
        <fullName evidence="2">Uncharacterized protein</fullName>
    </submittedName>
</protein>
<name>A0A8J1TTJ8_OWEFU</name>
<dbReference type="InterPro" id="IPR043444">
    <property type="entry name" value="TESPA1-like"/>
</dbReference>
<dbReference type="EMBL" id="CAIIXF020000007">
    <property type="protein sequence ID" value="CAH1789992.1"/>
    <property type="molecule type" value="Genomic_DNA"/>
</dbReference>
<feature type="compositionally biased region" description="Basic and acidic residues" evidence="1">
    <location>
        <begin position="55"/>
        <end position="70"/>
    </location>
</feature>
<keyword evidence="3" id="KW-1185">Reference proteome</keyword>
<feature type="region of interest" description="Disordered" evidence="1">
    <location>
        <begin position="942"/>
        <end position="1006"/>
    </location>
</feature>
<dbReference type="OrthoDB" id="10035684at2759"/>
<feature type="compositionally biased region" description="Polar residues" evidence="1">
    <location>
        <begin position="1100"/>
        <end position="1113"/>
    </location>
</feature>
<comment type="caution">
    <text evidence="2">The sequence shown here is derived from an EMBL/GenBank/DDBJ whole genome shotgun (WGS) entry which is preliminary data.</text>
</comment>
<proteinExistence type="predicted"/>
<feature type="compositionally biased region" description="Low complexity" evidence="1">
    <location>
        <begin position="967"/>
        <end position="976"/>
    </location>
</feature>
<feature type="region of interest" description="Disordered" evidence="1">
    <location>
        <begin position="338"/>
        <end position="361"/>
    </location>
</feature>
<feature type="compositionally biased region" description="Basic and acidic residues" evidence="1">
    <location>
        <begin position="952"/>
        <end position="966"/>
    </location>
</feature>
<accession>A0A8J1TTJ8</accession>
<feature type="region of interest" description="Disordered" evidence="1">
    <location>
        <begin position="454"/>
        <end position="487"/>
    </location>
</feature>
<dbReference type="SMART" id="SM01257">
    <property type="entry name" value="KRAP_IP3R_bind"/>
    <property type="match status" value="1"/>
</dbReference>
<dbReference type="Pfam" id="PF14722">
    <property type="entry name" value="KRAP_IP3R_bind"/>
    <property type="match status" value="1"/>
</dbReference>
<organism evidence="2 3">
    <name type="scientific">Owenia fusiformis</name>
    <name type="common">Polychaete worm</name>
    <dbReference type="NCBI Taxonomy" id="6347"/>
    <lineage>
        <taxon>Eukaryota</taxon>
        <taxon>Metazoa</taxon>
        <taxon>Spiralia</taxon>
        <taxon>Lophotrochozoa</taxon>
        <taxon>Annelida</taxon>
        <taxon>Polychaeta</taxon>
        <taxon>Sedentaria</taxon>
        <taxon>Canalipalpata</taxon>
        <taxon>Sabellida</taxon>
        <taxon>Oweniida</taxon>
        <taxon>Oweniidae</taxon>
        <taxon>Owenia</taxon>
    </lineage>
</organism>
<reference evidence="2" key="1">
    <citation type="submission" date="2022-03" db="EMBL/GenBank/DDBJ databases">
        <authorList>
            <person name="Martin C."/>
        </authorList>
    </citation>
    <scope>NUCLEOTIDE SEQUENCE</scope>
</reference>
<evidence type="ECO:0000313" key="3">
    <source>
        <dbReference type="Proteomes" id="UP000749559"/>
    </source>
</evidence>
<sequence>MMEENCATRIRDGSDKTSRKNVAIEEWINQSTLELKRHLKENGEWTGDPVASDSKQLRLEVEGDGSHGETGKSIINSSERETEDPSKARRLNLLKLNQQNSIGSTSDRSALTNGSSVSSVNELLDERAVDPEEVLINLGFGGKEDKHELSAKLPERFLVKESQATGIKVDEFLDGHPELKDLVTMRQNSAPITDDEGRMHISLANVFTDVTRMARVIRMFRSGIQTPTPGSPLSRQQSPFPDSPQRQSILSAANQSFLDKQGLYDNVPQSDNKFKNLAFKALRNKSVENLKDRLANADKVQSLVTKVEQFHKTPKIDNTVKEEISTNYSLSDTHIHEHSSDMTKLNGHATSASERDDTRETAPVVMEAVPEHVYSEKGDVALHMNNVSTYTNVVHTGDEEANNRTVDSVKARLSEGCLDEDKDKDISYVDWKFNKGVYCNDSDEGLNIEGSMKSIDEPLKDKDKPLKDIEGPLRSLSDSPIEEGDLSMNLGEPAAAVEMSNNDDPLKAPDDGNVPVEGSSIAPADGSFVAPVEGFLPPLGVITSPDNFKNMKEQPTVHVAMETVSNDTVCEKYASQQYLGYIDHNYNAVVDNVSNNVESCVSTQYFDPTLSSDTDQPDITIDTPEPVDNKIPLVLQPDTLVKFSKDKEVHSSKYTPVDLSKDTLVELSKHAPIDTHTKANLDTDMPVLRASHSSNKNNTNVTENNFDQAQNESITSIYSKTPEDVHSNNDIVEKDNTVNQKEGDNDIDIMDGDSKVNQIDHIDIKTSSKKSLSHRSAVNVNDHNDNCSILPVVSEDAKICSKLQTFQRVTKSPLTNGSHGDMVDMLHDQAVGKGNMKHAYNTRDMELSDIQDNVDIAGESVSKTGKQYMDKSKNNIDEWSVNNNNSQGYEAVQSLKSLAQNETGKTKFDNVWGKHAVGSSLKGDLDMRRLLFKRSATYGGRMVVPGTTEGEGSERSDILHHSKDDTTAYTDDTSSTLVEQSLDSQTHENKSTSHLPPMETNGSHFGQHRRDAPGYRGIPPFHSDGSGLVRSRTFPGGFMSYVRPLYYTAQIYNSFEDLHRNKVLNRIRSQSLNHLAVSEPSLVRSHSLDHPKSLGGYLDSEQNTNRVRSQSVKSYPGSPRVCTDIGMDMPECIRSGDASRSSMSLPVIQDDVLLSNDSVRRMQSGRSSRFGEDDIYRPLRASSVCGSGISSSVPSSVLDVSHINKLMLRTLLKSPTSQNFDDLARAHTVPADISEAAEELELMQCGIRKYRVVIQDLEAMSSQIYAQHTDLLTEDDRDLLDSLHQMRLEILSEVMKVESTIMARKKALIKGKLTGTFKSDMIQIVIQLLKEQLFHHNLLLSLQPDFAPSDSFSNFSFGSM</sequence>
<feature type="region of interest" description="Disordered" evidence="1">
    <location>
        <begin position="223"/>
        <end position="246"/>
    </location>
</feature>
<feature type="region of interest" description="Disordered" evidence="1">
    <location>
        <begin position="1084"/>
        <end position="1120"/>
    </location>
</feature>
<dbReference type="GO" id="GO:0005102">
    <property type="term" value="F:signaling receptor binding"/>
    <property type="evidence" value="ECO:0007669"/>
    <property type="project" value="InterPro"/>
</dbReference>
<evidence type="ECO:0000313" key="2">
    <source>
        <dbReference type="EMBL" id="CAH1789992.1"/>
    </source>
</evidence>
<feature type="region of interest" description="Disordered" evidence="1">
    <location>
        <begin position="43"/>
        <end position="86"/>
    </location>
</feature>
<dbReference type="InterPro" id="IPR029325">
    <property type="entry name" value="ITPR-bd"/>
</dbReference>
<dbReference type="Proteomes" id="UP000749559">
    <property type="component" value="Unassembled WGS sequence"/>
</dbReference>
<gene>
    <name evidence="2" type="ORF">OFUS_LOCUS15261</name>
</gene>
<dbReference type="PANTHER" id="PTHR17469:SF15">
    <property type="entry name" value="ITPR-INTERACTING DOMAIN-CONTAINING PROTEIN"/>
    <property type="match status" value="1"/>
</dbReference>
<feature type="compositionally biased region" description="Basic and acidic residues" evidence="1">
    <location>
        <begin position="454"/>
        <end position="471"/>
    </location>
</feature>